<sequence length="161" mass="16751">MAGADMWSTGPAGEAVTSDGGLVSLLRRAGGAEQPGERVVTAPVVCRHCDWHQYEVAAGECFCEGCCLPLGIADGDVVPGAPMWQLVPSGAPLPHAEGDSLTAADMVRCPAGHDLFQVGVTYTLADDGRVRRLSVGLRCPLDGASRLYVDNALVVPRTCCS</sequence>
<gene>
    <name evidence="1" type="ORF">GCM10010346_18980</name>
</gene>
<dbReference type="RefSeq" id="WP_138898828.1">
    <property type="nucleotide sequence ID" value="NZ_BMVO01000004.1"/>
</dbReference>
<proteinExistence type="predicted"/>
<organism evidence="1 2">
    <name type="scientific">Streptomyces chryseus</name>
    <dbReference type="NCBI Taxonomy" id="68186"/>
    <lineage>
        <taxon>Bacteria</taxon>
        <taxon>Bacillati</taxon>
        <taxon>Actinomycetota</taxon>
        <taxon>Actinomycetes</taxon>
        <taxon>Kitasatosporales</taxon>
        <taxon>Streptomycetaceae</taxon>
        <taxon>Streptomyces</taxon>
    </lineage>
</organism>
<reference evidence="2" key="1">
    <citation type="journal article" date="2019" name="Int. J. Syst. Evol. Microbiol.">
        <title>The Global Catalogue of Microorganisms (GCM) 10K type strain sequencing project: providing services to taxonomists for standard genome sequencing and annotation.</title>
        <authorList>
            <consortium name="The Broad Institute Genomics Platform"/>
            <consortium name="The Broad Institute Genome Sequencing Center for Infectious Disease"/>
            <person name="Wu L."/>
            <person name="Ma J."/>
        </authorList>
    </citation>
    <scope>NUCLEOTIDE SEQUENCE [LARGE SCALE GENOMIC DNA]</scope>
    <source>
        <strain evidence="2">JCM 4737</strain>
    </source>
</reference>
<evidence type="ECO:0000313" key="2">
    <source>
        <dbReference type="Proteomes" id="UP000599437"/>
    </source>
</evidence>
<accession>A0ABQ3DN25</accession>
<protein>
    <submittedName>
        <fullName evidence="1">Uncharacterized protein</fullName>
    </submittedName>
</protein>
<comment type="caution">
    <text evidence="1">The sequence shown here is derived from an EMBL/GenBank/DDBJ whole genome shotgun (WGS) entry which is preliminary data.</text>
</comment>
<dbReference type="EMBL" id="BMVO01000004">
    <property type="protein sequence ID" value="GHA96411.1"/>
    <property type="molecule type" value="Genomic_DNA"/>
</dbReference>
<keyword evidence="2" id="KW-1185">Reference proteome</keyword>
<dbReference type="Proteomes" id="UP000599437">
    <property type="component" value="Unassembled WGS sequence"/>
</dbReference>
<name>A0ABQ3DN25_9ACTN</name>
<evidence type="ECO:0000313" key="1">
    <source>
        <dbReference type="EMBL" id="GHA96411.1"/>
    </source>
</evidence>